<feature type="transmembrane region" description="Helical" evidence="4">
    <location>
        <begin position="499"/>
        <end position="518"/>
    </location>
</feature>
<evidence type="ECO:0000313" key="5">
    <source>
        <dbReference type="EMBL" id="KAF2322310.1"/>
    </source>
</evidence>
<dbReference type="AlphaFoldDB" id="A0A6A6N9J6"/>
<keyword evidence="4" id="KW-0472">Membrane</keyword>
<keyword evidence="4" id="KW-0812">Transmembrane</keyword>
<evidence type="ECO:0000256" key="4">
    <source>
        <dbReference type="SAM" id="Phobius"/>
    </source>
</evidence>
<feature type="binding site" evidence="3">
    <location>
        <begin position="244"/>
        <end position="248"/>
    </location>
    <ligand>
        <name>ATP</name>
        <dbReference type="ChEBI" id="CHEBI:30616"/>
    </ligand>
</feature>
<evidence type="ECO:0008006" key="7">
    <source>
        <dbReference type="Google" id="ProtNLM"/>
    </source>
</evidence>
<dbReference type="Gene3D" id="3.30.420.150">
    <property type="entry name" value="Exopolyphosphatase. Domain 2"/>
    <property type="match status" value="1"/>
</dbReference>
<dbReference type="GO" id="GO:0009134">
    <property type="term" value="P:nucleoside diphosphate catabolic process"/>
    <property type="evidence" value="ECO:0007669"/>
    <property type="project" value="TreeGrafter"/>
</dbReference>
<keyword evidence="2" id="KW-0378">Hydrolase</keyword>
<dbReference type="Gene3D" id="3.30.420.40">
    <property type="match status" value="1"/>
</dbReference>
<evidence type="ECO:0000256" key="1">
    <source>
        <dbReference type="ARBA" id="ARBA00009283"/>
    </source>
</evidence>
<dbReference type="SMR" id="A0A6A6N9J6"/>
<dbReference type="PANTHER" id="PTHR11782:SF96">
    <property type="entry name" value="APYRASE 6-RELATED"/>
    <property type="match status" value="1"/>
</dbReference>
<dbReference type="GO" id="GO:0005524">
    <property type="term" value="F:ATP binding"/>
    <property type="evidence" value="ECO:0007669"/>
    <property type="project" value="UniProtKB-KW"/>
</dbReference>
<dbReference type="Pfam" id="PF01150">
    <property type="entry name" value="GDA1_CD39"/>
    <property type="match status" value="1"/>
</dbReference>
<accession>A0A6A6N9J6</accession>
<keyword evidence="3" id="KW-0067">ATP-binding</keyword>
<comment type="caution">
    <text evidence="5">The sequence shown here is derived from an EMBL/GenBank/DDBJ whole genome shotgun (WGS) entry which is preliminary data.</text>
</comment>
<feature type="transmembrane region" description="Helical" evidence="4">
    <location>
        <begin position="50"/>
        <end position="68"/>
    </location>
</feature>
<dbReference type="Proteomes" id="UP000467840">
    <property type="component" value="Chromosome 11"/>
</dbReference>
<proteinExistence type="inferred from homology"/>
<organism evidence="5 6">
    <name type="scientific">Hevea brasiliensis</name>
    <name type="common">Para rubber tree</name>
    <name type="synonym">Siphonia brasiliensis</name>
    <dbReference type="NCBI Taxonomy" id="3981"/>
    <lineage>
        <taxon>Eukaryota</taxon>
        <taxon>Viridiplantae</taxon>
        <taxon>Streptophyta</taxon>
        <taxon>Embryophyta</taxon>
        <taxon>Tracheophyta</taxon>
        <taxon>Spermatophyta</taxon>
        <taxon>Magnoliopsida</taxon>
        <taxon>eudicotyledons</taxon>
        <taxon>Gunneridae</taxon>
        <taxon>Pentapetalae</taxon>
        <taxon>rosids</taxon>
        <taxon>fabids</taxon>
        <taxon>Malpighiales</taxon>
        <taxon>Euphorbiaceae</taxon>
        <taxon>Crotonoideae</taxon>
        <taxon>Micrandreae</taxon>
        <taxon>Hevea</taxon>
    </lineage>
</organism>
<gene>
    <name evidence="5" type="ORF">GH714_010918</name>
</gene>
<name>A0A6A6N9J6_HEVBR</name>
<dbReference type="GO" id="GO:0016020">
    <property type="term" value="C:membrane"/>
    <property type="evidence" value="ECO:0007669"/>
    <property type="project" value="TreeGrafter"/>
</dbReference>
<dbReference type="EMBL" id="JAAGAX010000002">
    <property type="protein sequence ID" value="KAF2322310.1"/>
    <property type="molecule type" value="Genomic_DNA"/>
</dbReference>
<keyword evidence="3" id="KW-0547">Nucleotide-binding</keyword>
<evidence type="ECO:0000256" key="3">
    <source>
        <dbReference type="PIRSR" id="PIRSR600407-2"/>
    </source>
</evidence>
<dbReference type="PANTHER" id="PTHR11782">
    <property type="entry name" value="ADENOSINE/GUANOSINE DIPHOSPHATASE"/>
    <property type="match status" value="1"/>
</dbReference>
<dbReference type="InterPro" id="IPR000407">
    <property type="entry name" value="GDA1_CD39_NTPase"/>
</dbReference>
<comment type="similarity">
    <text evidence="1">Belongs to the GDA1/CD39 NTPase family.</text>
</comment>
<sequence>MDFSTLQSRASTAYFPPHRTQLHPRMHLDSFSSPYQPPQNPNNKSQTHKFLILFISLLTVAFLFYLFSTAQKIHHSSKFAEPKSQFFSVVIDSGPSGSRVRVYELLVEGSMPFTNGQMPLIAGSMKVRSRLAGFSENPDNAGGLVDGLVEFAKGFVPKKEWANTKVQLMAGGEEVEGLELKVREMILESCRRVLRESGFTFKGEWARFIEDGEKGVFAWVAVNYALGTLGSDPQKTTGVVELGGTSLQAAFASREVAKGKSLRMIKWAGVAYNIQTQSFPKFGQDAAWESLHELHHSRELISLPNDKEGSFGNPCIPKGYELASNASDAKLLLSHPAGNFTACRLEALALLKSRQAKCLHSPCKIVPSLFSELQGKHVSQETLFYTSEFFGLAPRTTLFELEAVGQHYCENDWDELRSQHHGIDDMDLLRYCFSSAYMVALLHDSLGIPMNDKRIGFANYTGSFHLDWSLGAFILQSMLEPLDMEIDNLDQIVGNESVTYFSLFAFLLIVLLAVFFLLQWRKPQLKTVYDLEKGHYIVTRVPR</sequence>
<evidence type="ECO:0000313" key="6">
    <source>
        <dbReference type="Proteomes" id="UP000467840"/>
    </source>
</evidence>
<evidence type="ECO:0000256" key="2">
    <source>
        <dbReference type="ARBA" id="ARBA00022801"/>
    </source>
</evidence>
<protein>
    <recommendedName>
        <fullName evidence="7">Apyrase 6</fullName>
    </recommendedName>
</protein>
<keyword evidence="6" id="KW-1185">Reference proteome</keyword>
<dbReference type="GO" id="GO:0017110">
    <property type="term" value="F:nucleoside diphosphate phosphatase activity"/>
    <property type="evidence" value="ECO:0007669"/>
    <property type="project" value="TreeGrafter"/>
</dbReference>
<reference evidence="5 6" key="1">
    <citation type="journal article" date="2020" name="Mol. Plant">
        <title>The Chromosome-Based Rubber Tree Genome Provides New Insights into Spurge Genome Evolution and Rubber Biosynthesis.</title>
        <authorList>
            <person name="Liu J."/>
            <person name="Shi C."/>
            <person name="Shi C.C."/>
            <person name="Li W."/>
            <person name="Zhang Q.J."/>
            <person name="Zhang Y."/>
            <person name="Li K."/>
            <person name="Lu H.F."/>
            <person name="Shi C."/>
            <person name="Zhu S.T."/>
            <person name="Xiao Z.Y."/>
            <person name="Nan H."/>
            <person name="Yue Y."/>
            <person name="Zhu X.G."/>
            <person name="Wu Y."/>
            <person name="Hong X.N."/>
            <person name="Fan G.Y."/>
            <person name="Tong Y."/>
            <person name="Zhang D."/>
            <person name="Mao C.L."/>
            <person name="Liu Y.L."/>
            <person name="Hao S.J."/>
            <person name="Liu W.Q."/>
            <person name="Lv M.Q."/>
            <person name="Zhang H.B."/>
            <person name="Liu Y."/>
            <person name="Hu-Tang G.R."/>
            <person name="Wang J.P."/>
            <person name="Wang J.H."/>
            <person name="Sun Y.H."/>
            <person name="Ni S.B."/>
            <person name="Chen W.B."/>
            <person name="Zhang X.C."/>
            <person name="Jiao Y.N."/>
            <person name="Eichler E.E."/>
            <person name="Li G.H."/>
            <person name="Liu X."/>
            <person name="Gao L.Z."/>
        </authorList>
    </citation>
    <scope>NUCLEOTIDE SEQUENCE [LARGE SCALE GENOMIC DNA]</scope>
    <source>
        <strain evidence="6">cv. GT1</strain>
        <tissue evidence="5">Leaf</tissue>
    </source>
</reference>
<keyword evidence="4" id="KW-1133">Transmembrane helix</keyword>